<dbReference type="Gene3D" id="3.40.720.10">
    <property type="entry name" value="Alkaline Phosphatase, subunit A"/>
    <property type="match status" value="1"/>
</dbReference>
<evidence type="ECO:0000313" key="2">
    <source>
        <dbReference type="Proteomes" id="UP000298061"/>
    </source>
</evidence>
<dbReference type="SUPFAM" id="SSF53649">
    <property type="entry name" value="Alkaline phosphatase-like"/>
    <property type="match status" value="1"/>
</dbReference>
<keyword evidence="2" id="KW-1185">Reference proteome</keyword>
<gene>
    <name evidence="1" type="ORF">EWM64_g4022</name>
</gene>
<proteinExistence type="predicted"/>
<evidence type="ECO:0000313" key="1">
    <source>
        <dbReference type="EMBL" id="TFY79989.1"/>
    </source>
</evidence>
<reference evidence="1 2" key="1">
    <citation type="submission" date="2019-02" db="EMBL/GenBank/DDBJ databases">
        <title>Genome sequencing of the rare red list fungi Hericium alpestre (H. flagellum).</title>
        <authorList>
            <person name="Buettner E."/>
            <person name="Kellner H."/>
        </authorList>
    </citation>
    <scope>NUCLEOTIDE SEQUENCE [LARGE SCALE GENOMIC DNA]</scope>
    <source>
        <strain evidence="1 2">DSM 108284</strain>
    </source>
</reference>
<dbReference type="STRING" id="135208.A0A4Z0A291"/>
<comment type="caution">
    <text evidence="1">The sequence shown here is derived from an EMBL/GenBank/DDBJ whole genome shotgun (WGS) entry which is preliminary data.</text>
</comment>
<dbReference type="InterPro" id="IPR017850">
    <property type="entry name" value="Alkaline_phosphatase_core_sf"/>
</dbReference>
<dbReference type="OrthoDB" id="2993954at2759"/>
<name>A0A4Z0A291_9AGAM</name>
<organism evidence="1 2">
    <name type="scientific">Hericium alpestre</name>
    <dbReference type="NCBI Taxonomy" id="135208"/>
    <lineage>
        <taxon>Eukaryota</taxon>
        <taxon>Fungi</taxon>
        <taxon>Dikarya</taxon>
        <taxon>Basidiomycota</taxon>
        <taxon>Agaricomycotina</taxon>
        <taxon>Agaricomycetes</taxon>
        <taxon>Russulales</taxon>
        <taxon>Hericiaceae</taxon>
        <taxon>Hericium</taxon>
    </lineage>
</organism>
<protein>
    <submittedName>
        <fullName evidence="1">Uncharacterized protein</fullName>
    </submittedName>
</protein>
<sequence>MTGDSKKIKFTVDKKDGEEDKDALCDVAPTVLDIPGLSQPKDMTGCSLFAKSS</sequence>
<dbReference type="AlphaFoldDB" id="A0A4Z0A291"/>
<dbReference type="EMBL" id="SFCI01000408">
    <property type="protein sequence ID" value="TFY79989.1"/>
    <property type="molecule type" value="Genomic_DNA"/>
</dbReference>
<accession>A0A4Z0A291</accession>
<dbReference type="Proteomes" id="UP000298061">
    <property type="component" value="Unassembled WGS sequence"/>
</dbReference>